<evidence type="ECO:0000259" key="12">
    <source>
        <dbReference type="PROSITE" id="PS52015"/>
    </source>
</evidence>
<keyword evidence="6" id="KW-0812">Transmembrane</keyword>
<evidence type="ECO:0000256" key="6">
    <source>
        <dbReference type="ARBA" id="ARBA00022692"/>
    </source>
</evidence>
<evidence type="ECO:0000256" key="2">
    <source>
        <dbReference type="ARBA" id="ARBA00006555"/>
    </source>
</evidence>
<dbReference type="PANTHER" id="PTHR33446:SF2">
    <property type="entry name" value="PROTEIN TONB"/>
    <property type="match status" value="1"/>
</dbReference>
<dbReference type="SUPFAM" id="SSF74653">
    <property type="entry name" value="TolA/TonB C-terminal domain"/>
    <property type="match status" value="1"/>
</dbReference>
<reference evidence="13 14" key="1">
    <citation type="submission" date="2019-11" db="EMBL/GenBank/DDBJ databases">
        <title>Type strains purchased from KCTC, JCM and DSMZ.</title>
        <authorList>
            <person name="Lu H."/>
        </authorList>
    </citation>
    <scope>NUCLEOTIDE SEQUENCE [LARGE SCALE GENOMIC DNA]</scope>
    <source>
        <strain evidence="13 14">JCM 31587</strain>
    </source>
</reference>
<evidence type="ECO:0000256" key="5">
    <source>
        <dbReference type="ARBA" id="ARBA00022519"/>
    </source>
</evidence>
<evidence type="ECO:0000256" key="4">
    <source>
        <dbReference type="ARBA" id="ARBA00022475"/>
    </source>
</evidence>
<comment type="subcellular location">
    <subcellularLocation>
        <location evidence="1 10">Cell inner membrane</location>
        <topology evidence="1 10">Single-pass membrane protein</topology>
        <orientation evidence="1 10">Periplasmic side</orientation>
    </subcellularLocation>
</comment>
<dbReference type="RefSeq" id="WP_155454495.1">
    <property type="nucleotide sequence ID" value="NZ_WNKX01000008.1"/>
</dbReference>
<dbReference type="OrthoDB" id="8724624at2"/>
<name>A0A6L6QI08_9BURK</name>
<feature type="domain" description="TonB C-terminal" evidence="12">
    <location>
        <begin position="124"/>
        <end position="214"/>
    </location>
</feature>
<comment type="function">
    <text evidence="10">Interacts with outer membrane receptor proteins that carry out high-affinity binding and energy dependent uptake into the periplasmic space of specific substrates. It could act to transduce energy from the cytoplasmic membrane to specific energy-requiring processes in the outer membrane, resulting in the release into the periplasm of ligands bound by these outer membrane proteins.</text>
</comment>
<dbReference type="InterPro" id="IPR003538">
    <property type="entry name" value="TonB"/>
</dbReference>
<comment type="similarity">
    <text evidence="2 10">Belongs to the TonB family.</text>
</comment>
<dbReference type="GO" id="GO:0055085">
    <property type="term" value="P:transmembrane transport"/>
    <property type="evidence" value="ECO:0007669"/>
    <property type="project" value="InterPro"/>
</dbReference>
<protein>
    <recommendedName>
        <fullName evidence="10">Protein TonB</fullName>
    </recommendedName>
</protein>
<dbReference type="GO" id="GO:0031992">
    <property type="term" value="F:energy transducer activity"/>
    <property type="evidence" value="ECO:0007669"/>
    <property type="project" value="InterPro"/>
</dbReference>
<gene>
    <name evidence="13" type="ORF">GM658_13155</name>
</gene>
<dbReference type="Proteomes" id="UP000472320">
    <property type="component" value="Unassembled WGS sequence"/>
</dbReference>
<evidence type="ECO:0000256" key="3">
    <source>
        <dbReference type="ARBA" id="ARBA00022448"/>
    </source>
</evidence>
<keyword evidence="10" id="KW-0735">Signal-anchor</keyword>
<keyword evidence="14" id="KW-1185">Reference proteome</keyword>
<dbReference type="PANTHER" id="PTHR33446">
    <property type="entry name" value="PROTEIN TONB-RELATED"/>
    <property type="match status" value="1"/>
</dbReference>
<dbReference type="AlphaFoldDB" id="A0A6L6QI08"/>
<dbReference type="EMBL" id="WNKX01000008">
    <property type="protein sequence ID" value="MTW11547.1"/>
    <property type="molecule type" value="Genomic_DNA"/>
</dbReference>
<keyword evidence="7 10" id="KW-0653">Protein transport</keyword>
<dbReference type="InterPro" id="IPR006260">
    <property type="entry name" value="TonB/TolA_C"/>
</dbReference>
<evidence type="ECO:0000313" key="14">
    <source>
        <dbReference type="Proteomes" id="UP000472320"/>
    </source>
</evidence>
<keyword evidence="5 10" id="KW-0997">Cell inner membrane</keyword>
<dbReference type="PROSITE" id="PS52015">
    <property type="entry name" value="TONB_CTD"/>
    <property type="match status" value="1"/>
</dbReference>
<feature type="region of interest" description="Disordered" evidence="11">
    <location>
        <begin position="91"/>
        <end position="115"/>
    </location>
</feature>
<dbReference type="InterPro" id="IPR051045">
    <property type="entry name" value="TonB-dependent_transducer"/>
</dbReference>
<comment type="caution">
    <text evidence="13">The sequence shown here is derived from an EMBL/GenBank/DDBJ whole genome shotgun (WGS) entry which is preliminary data.</text>
</comment>
<accession>A0A6L6QI08</accession>
<dbReference type="PRINTS" id="PR01374">
    <property type="entry name" value="TONBPROTEIN"/>
</dbReference>
<keyword evidence="3 10" id="KW-0813">Transport</keyword>
<dbReference type="GO" id="GO:0005886">
    <property type="term" value="C:plasma membrane"/>
    <property type="evidence" value="ECO:0007669"/>
    <property type="project" value="UniProtKB-SubCell"/>
</dbReference>
<evidence type="ECO:0000256" key="7">
    <source>
        <dbReference type="ARBA" id="ARBA00022927"/>
    </source>
</evidence>
<evidence type="ECO:0000256" key="11">
    <source>
        <dbReference type="SAM" id="MobiDB-lite"/>
    </source>
</evidence>
<dbReference type="GO" id="GO:0015031">
    <property type="term" value="P:protein transport"/>
    <property type="evidence" value="ECO:0007669"/>
    <property type="project" value="UniProtKB-UniRule"/>
</dbReference>
<dbReference type="Pfam" id="PF03544">
    <property type="entry name" value="TonB_C"/>
    <property type="match status" value="1"/>
</dbReference>
<keyword evidence="8" id="KW-1133">Transmembrane helix</keyword>
<dbReference type="GO" id="GO:0015891">
    <property type="term" value="P:siderophore transport"/>
    <property type="evidence" value="ECO:0007669"/>
    <property type="project" value="InterPro"/>
</dbReference>
<dbReference type="InterPro" id="IPR037682">
    <property type="entry name" value="TonB_C"/>
</dbReference>
<dbReference type="NCBIfam" id="TIGR01352">
    <property type="entry name" value="tonB_Cterm"/>
    <property type="match status" value="1"/>
</dbReference>
<proteinExistence type="inferred from homology"/>
<keyword evidence="4 10" id="KW-1003">Cell membrane</keyword>
<evidence type="ECO:0000313" key="13">
    <source>
        <dbReference type="EMBL" id="MTW11547.1"/>
    </source>
</evidence>
<sequence length="214" mass="22569">MNFDTSNKNYSGLAFVAVLHLAVAGYIATHSKISIFHPDPAEIILVPNKDVPPPPPQVDPVDPPELPATKLPVVIPPMIEAPTLIEPTITTRPADPHVISDPGPSDPGKLPVALEPPRKAAPVNVAAVIDAASCAKPAYPASALRNGDEGTVTLAFLVGKDGRVASAKVEHTSGNRDLDRAALQGLSMCAFKPGTIDGVAQESWARMQYAWRLD</sequence>
<organism evidence="13 14">
    <name type="scientific">Massilia eburnea</name>
    <dbReference type="NCBI Taxonomy" id="1776165"/>
    <lineage>
        <taxon>Bacteria</taxon>
        <taxon>Pseudomonadati</taxon>
        <taxon>Pseudomonadota</taxon>
        <taxon>Betaproteobacteria</taxon>
        <taxon>Burkholderiales</taxon>
        <taxon>Oxalobacteraceae</taxon>
        <taxon>Telluria group</taxon>
        <taxon>Massilia</taxon>
    </lineage>
</organism>
<dbReference type="GO" id="GO:0030288">
    <property type="term" value="C:outer membrane-bounded periplasmic space"/>
    <property type="evidence" value="ECO:0007669"/>
    <property type="project" value="InterPro"/>
</dbReference>
<keyword evidence="9" id="KW-0472">Membrane</keyword>
<evidence type="ECO:0000256" key="8">
    <source>
        <dbReference type="ARBA" id="ARBA00022989"/>
    </source>
</evidence>
<dbReference type="Gene3D" id="3.30.1150.10">
    <property type="match status" value="1"/>
</dbReference>
<evidence type="ECO:0000256" key="1">
    <source>
        <dbReference type="ARBA" id="ARBA00004383"/>
    </source>
</evidence>
<evidence type="ECO:0000256" key="10">
    <source>
        <dbReference type="RuleBase" id="RU362123"/>
    </source>
</evidence>
<evidence type="ECO:0000256" key="9">
    <source>
        <dbReference type="ARBA" id="ARBA00023136"/>
    </source>
</evidence>